<dbReference type="InterPro" id="IPR003358">
    <property type="entry name" value="tRNA_(Gua-N-7)_MeTrfase_Trmb"/>
</dbReference>
<dbReference type="GO" id="GO:0008176">
    <property type="term" value="F:tRNA (guanine(46)-N7)-methyltransferase activity"/>
    <property type="evidence" value="ECO:0007669"/>
    <property type="project" value="UniProtKB-UniRule"/>
</dbReference>
<evidence type="ECO:0000256" key="6">
    <source>
        <dbReference type="ARBA" id="ARBA00022694"/>
    </source>
</evidence>
<protein>
    <recommendedName>
        <fullName evidence="9">tRNA (guanine-N(7)-)-methyltransferase</fullName>
        <ecNumber evidence="9">2.1.1.33</ecNumber>
    </recommendedName>
    <alternativeName>
        <fullName evidence="9">tRNA (guanine(46)-N(7))-methyltransferase</fullName>
    </alternativeName>
    <alternativeName>
        <fullName evidence="9">tRNA(m7G46)-methyltransferase</fullName>
    </alternativeName>
</protein>
<dbReference type="EC" id="2.1.1.33" evidence="9"/>
<feature type="compositionally biased region" description="Basic and acidic residues" evidence="10">
    <location>
        <begin position="120"/>
        <end position="130"/>
    </location>
</feature>
<feature type="binding site" evidence="9">
    <location>
        <position position="232"/>
    </location>
    <ligand>
        <name>S-adenosyl-L-methionine</name>
        <dbReference type="ChEBI" id="CHEBI:59789"/>
    </ligand>
</feature>
<keyword evidence="7 9" id="KW-0694">RNA-binding</keyword>
<keyword evidence="12" id="KW-1185">Reference proteome</keyword>
<keyword evidence="8 9" id="KW-0539">Nucleus</keyword>
<dbReference type="PANTHER" id="PTHR23417:SF16">
    <property type="entry name" value="TRNA (GUANINE-N(7)-)-METHYLTRANSFERASE"/>
    <property type="match status" value="1"/>
</dbReference>
<reference evidence="11 12" key="1">
    <citation type="submission" date="2024-10" db="EMBL/GenBank/DDBJ databases">
        <title>Updated reference genomes for cyclostephanoid diatoms.</title>
        <authorList>
            <person name="Roberts W.R."/>
            <person name="Alverson A.J."/>
        </authorList>
    </citation>
    <scope>NUCLEOTIDE SEQUENCE [LARGE SCALE GENOMIC DNA]</scope>
    <source>
        <strain evidence="11 12">AJA232-27</strain>
    </source>
</reference>
<dbReference type="GO" id="GO:0005634">
    <property type="term" value="C:nucleus"/>
    <property type="evidence" value="ECO:0007669"/>
    <property type="project" value="UniProtKB-SubCell"/>
</dbReference>
<dbReference type="PANTHER" id="PTHR23417">
    <property type="entry name" value="3-DEOXY-D-MANNO-OCTULOSONIC-ACID TRANSFERASE/TRNA GUANINE-N 7 - -METHYLTRANSFERASE"/>
    <property type="match status" value="1"/>
</dbReference>
<comment type="pathway">
    <text evidence="9">tRNA modification; N(7)-methylguanine-tRNA biosynthesis.</text>
</comment>
<evidence type="ECO:0000256" key="2">
    <source>
        <dbReference type="ARBA" id="ARBA00022555"/>
    </source>
</evidence>
<dbReference type="AlphaFoldDB" id="A0ABD3MP25"/>
<accession>A0ABD3MP25</accession>
<evidence type="ECO:0000256" key="10">
    <source>
        <dbReference type="SAM" id="MobiDB-lite"/>
    </source>
</evidence>
<dbReference type="Proteomes" id="UP001530293">
    <property type="component" value="Unassembled WGS sequence"/>
</dbReference>
<organism evidence="11 12">
    <name type="scientific">Discostella pseudostelligera</name>
    <dbReference type="NCBI Taxonomy" id="259834"/>
    <lineage>
        <taxon>Eukaryota</taxon>
        <taxon>Sar</taxon>
        <taxon>Stramenopiles</taxon>
        <taxon>Ochrophyta</taxon>
        <taxon>Bacillariophyta</taxon>
        <taxon>Coscinodiscophyceae</taxon>
        <taxon>Thalassiosirophycidae</taxon>
        <taxon>Stephanodiscales</taxon>
        <taxon>Stephanodiscaceae</taxon>
        <taxon>Discostella</taxon>
    </lineage>
</organism>
<dbReference type="HAMAP" id="MF_03055">
    <property type="entry name" value="tRNA_methyltr_TrmB_euk"/>
    <property type="match status" value="1"/>
</dbReference>
<feature type="binding site" evidence="9">
    <location>
        <begin position="179"/>
        <end position="180"/>
    </location>
    <ligand>
        <name>S-adenosyl-L-methionine</name>
        <dbReference type="ChEBI" id="CHEBI:59789"/>
    </ligand>
</feature>
<proteinExistence type="inferred from homology"/>
<sequence length="385" mass="44035">MTSNPPHGMQHSVSVCTHPNIKQQQLPLLRQVIMSKQSQGKKRKSEDVCAATAGDDDGVHEQQPITSEGAMPQKKFYRSRAHCNPLSFNESFEYPTSPELMDWIEDHYPEHPLLTMTKQQHAETETHTDDETPSSSSFLSSSSTTVNIQPNVLDIGCGFGGLTLALSNALPTHTILGLEIRTKVTEYVRLRILAHHKDHPNLYQNCSVLRTNAMKYLPNFFRKASIEKIFFCFPDPHFKRKNHPRRIISERLLSEYTYLLKPNLGRLYCITDVKDLHNWHVEKCGNHPLLQELTEEEMEEDVCVKLMKSETEEGRKVIREGKFGHEMYYRVYRRVVGDDGDNNKKTGEEENADTLAKVRNGRVGSVTAETYFAEGQFGVERINSK</sequence>
<evidence type="ECO:0000313" key="12">
    <source>
        <dbReference type="Proteomes" id="UP001530293"/>
    </source>
</evidence>
<comment type="catalytic activity">
    <reaction evidence="1 9">
        <text>guanosine(46) in tRNA + S-adenosyl-L-methionine = N(7)-methylguanosine(46) in tRNA + S-adenosyl-L-homocysteine</text>
        <dbReference type="Rhea" id="RHEA:42708"/>
        <dbReference type="Rhea" id="RHEA-COMP:10188"/>
        <dbReference type="Rhea" id="RHEA-COMP:10189"/>
        <dbReference type="ChEBI" id="CHEBI:57856"/>
        <dbReference type="ChEBI" id="CHEBI:59789"/>
        <dbReference type="ChEBI" id="CHEBI:74269"/>
        <dbReference type="ChEBI" id="CHEBI:74480"/>
        <dbReference type="EC" id="2.1.1.33"/>
    </reaction>
</comment>
<feature type="region of interest" description="Disordered" evidence="10">
    <location>
        <begin position="118"/>
        <end position="142"/>
    </location>
</feature>
<feature type="binding site" evidence="9">
    <location>
        <position position="156"/>
    </location>
    <ligand>
        <name>S-adenosyl-L-methionine</name>
        <dbReference type="ChEBI" id="CHEBI:59789"/>
    </ligand>
</feature>
<evidence type="ECO:0000256" key="3">
    <source>
        <dbReference type="ARBA" id="ARBA00022603"/>
    </source>
</evidence>
<evidence type="ECO:0000256" key="5">
    <source>
        <dbReference type="ARBA" id="ARBA00022691"/>
    </source>
</evidence>
<dbReference type="CDD" id="cd02440">
    <property type="entry name" value="AdoMet_MTases"/>
    <property type="match status" value="1"/>
</dbReference>
<name>A0ABD3MP25_9STRA</name>
<feature type="region of interest" description="Disordered" evidence="10">
    <location>
        <begin position="36"/>
        <end position="69"/>
    </location>
</feature>
<dbReference type="NCBIfam" id="TIGR00091">
    <property type="entry name" value="tRNA (guanosine(46)-N7)-methyltransferase TrmB"/>
    <property type="match status" value="1"/>
</dbReference>
<feature type="binding site" evidence="9">
    <location>
        <begin position="212"/>
        <end position="213"/>
    </location>
    <ligand>
        <name>S-adenosyl-L-methionine</name>
        <dbReference type="ChEBI" id="CHEBI:59789"/>
    </ligand>
</feature>
<keyword evidence="4 9" id="KW-0808">Transferase</keyword>
<feature type="compositionally biased region" description="Low complexity" evidence="10">
    <location>
        <begin position="133"/>
        <end position="142"/>
    </location>
</feature>
<evidence type="ECO:0000313" key="11">
    <source>
        <dbReference type="EMBL" id="KAL3765755.1"/>
    </source>
</evidence>
<comment type="subcellular location">
    <subcellularLocation>
        <location evidence="9">Nucleus</location>
    </subcellularLocation>
</comment>
<dbReference type="InterPro" id="IPR029063">
    <property type="entry name" value="SAM-dependent_MTases_sf"/>
</dbReference>
<evidence type="ECO:0000256" key="9">
    <source>
        <dbReference type="HAMAP-Rule" id="MF_03055"/>
    </source>
</evidence>
<evidence type="ECO:0000256" key="1">
    <source>
        <dbReference type="ARBA" id="ARBA00000142"/>
    </source>
</evidence>
<comment type="function">
    <text evidence="9">Catalyzes the formation of N(7)-methylguanine at position 46 (m7G46) in tRNA.</text>
</comment>
<gene>
    <name evidence="11" type="ORF">ACHAWU_009723</name>
</gene>
<keyword evidence="5 9" id="KW-0949">S-adenosyl-L-methionine</keyword>
<dbReference type="SUPFAM" id="SSF53335">
    <property type="entry name" value="S-adenosyl-L-methionine-dependent methyltransferases"/>
    <property type="match status" value="1"/>
</dbReference>
<dbReference type="EMBL" id="JALLBG020000092">
    <property type="protein sequence ID" value="KAL3765755.1"/>
    <property type="molecule type" value="Genomic_DNA"/>
</dbReference>
<keyword evidence="2 9" id="KW-0820">tRNA-binding</keyword>
<comment type="similarity">
    <text evidence="9">Belongs to the class I-like SAM-binding methyltransferase superfamily. TrmB family.</text>
</comment>
<dbReference type="GO" id="GO:0000049">
    <property type="term" value="F:tRNA binding"/>
    <property type="evidence" value="ECO:0007669"/>
    <property type="project" value="UniProtKB-UniRule"/>
</dbReference>
<dbReference type="InterPro" id="IPR025763">
    <property type="entry name" value="Trm8_euk"/>
</dbReference>
<feature type="binding site" evidence="9">
    <location>
        <begin position="311"/>
        <end position="313"/>
    </location>
    <ligand>
        <name>S-adenosyl-L-methionine</name>
        <dbReference type="ChEBI" id="CHEBI:59789"/>
    </ligand>
</feature>
<evidence type="ECO:0000256" key="4">
    <source>
        <dbReference type="ARBA" id="ARBA00022679"/>
    </source>
</evidence>
<dbReference type="Pfam" id="PF02390">
    <property type="entry name" value="Methyltransf_4"/>
    <property type="match status" value="1"/>
</dbReference>
<dbReference type="PROSITE" id="PS51625">
    <property type="entry name" value="SAM_MT_TRMB"/>
    <property type="match status" value="1"/>
</dbReference>
<comment type="caution">
    <text evidence="11">The sequence shown here is derived from an EMBL/GenBank/DDBJ whole genome shotgun (WGS) entry which is preliminary data.</text>
</comment>
<evidence type="ECO:0000256" key="8">
    <source>
        <dbReference type="ARBA" id="ARBA00023242"/>
    </source>
</evidence>
<keyword evidence="3 9" id="KW-0489">Methyltransferase</keyword>
<evidence type="ECO:0000256" key="7">
    <source>
        <dbReference type="ARBA" id="ARBA00022884"/>
    </source>
</evidence>
<keyword evidence="6 9" id="KW-0819">tRNA processing</keyword>
<dbReference type="Gene3D" id="3.40.50.150">
    <property type="entry name" value="Vaccinia Virus protein VP39"/>
    <property type="match status" value="1"/>
</dbReference>
<feature type="active site" evidence="9">
    <location>
        <position position="235"/>
    </location>
</feature>